<dbReference type="PROSITE" id="PS50082">
    <property type="entry name" value="WD_REPEATS_2"/>
    <property type="match status" value="2"/>
</dbReference>
<keyword evidence="2" id="KW-0677">Repeat</keyword>
<dbReference type="InterPro" id="IPR011047">
    <property type="entry name" value="Quinoprotein_ADH-like_sf"/>
</dbReference>
<feature type="repeat" description="WD" evidence="3">
    <location>
        <begin position="20"/>
        <end position="62"/>
    </location>
</feature>
<dbReference type="Pfam" id="PF00400">
    <property type="entry name" value="WD40"/>
    <property type="match status" value="6"/>
</dbReference>
<dbReference type="AlphaFoldDB" id="A0A9Q0D9W2"/>
<dbReference type="InterPro" id="IPR036322">
    <property type="entry name" value="WD40_repeat_dom_sf"/>
</dbReference>
<dbReference type="SUPFAM" id="SSF50978">
    <property type="entry name" value="WD40 repeat-like"/>
    <property type="match status" value="1"/>
</dbReference>
<keyword evidence="1 3" id="KW-0853">WD repeat</keyword>
<comment type="caution">
    <text evidence="5">The sequence shown here is derived from an EMBL/GenBank/DDBJ whole genome shotgun (WGS) entry which is preliminary data.</text>
</comment>
<dbReference type="InterPro" id="IPR015943">
    <property type="entry name" value="WD40/YVTN_repeat-like_dom_sf"/>
</dbReference>
<dbReference type="SUPFAM" id="SSF50998">
    <property type="entry name" value="Quinoprotein alcohol dehydrogenase-like"/>
    <property type="match status" value="1"/>
</dbReference>
<protein>
    <submittedName>
        <fullName evidence="5">Uncharacterized protein</fullName>
    </submittedName>
</protein>
<gene>
    <name evidence="5" type="ORF">NHX12_015573</name>
</gene>
<evidence type="ECO:0000256" key="4">
    <source>
        <dbReference type="SAM" id="MobiDB-lite"/>
    </source>
</evidence>
<name>A0A9Q0D9W2_9TELE</name>
<dbReference type="OrthoDB" id="2161379at2759"/>
<dbReference type="EMBL" id="JANIIK010000122">
    <property type="protein sequence ID" value="KAJ3583786.1"/>
    <property type="molecule type" value="Genomic_DNA"/>
</dbReference>
<evidence type="ECO:0000256" key="1">
    <source>
        <dbReference type="ARBA" id="ARBA00022574"/>
    </source>
</evidence>
<dbReference type="PROSITE" id="PS00678">
    <property type="entry name" value="WD_REPEATS_1"/>
    <property type="match status" value="1"/>
</dbReference>
<organism evidence="5 6">
    <name type="scientific">Muraenolepis orangiensis</name>
    <name type="common">Patagonian moray cod</name>
    <dbReference type="NCBI Taxonomy" id="630683"/>
    <lineage>
        <taxon>Eukaryota</taxon>
        <taxon>Metazoa</taxon>
        <taxon>Chordata</taxon>
        <taxon>Craniata</taxon>
        <taxon>Vertebrata</taxon>
        <taxon>Euteleostomi</taxon>
        <taxon>Actinopterygii</taxon>
        <taxon>Neopterygii</taxon>
        <taxon>Teleostei</taxon>
        <taxon>Neoteleostei</taxon>
        <taxon>Acanthomorphata</taxon>
        <taxon>Zeiogadaria</taxon>
        <taxon>Gadariae</taxon>
        <taxon>Gadiformes</taxon>
        <taxon>Muraenolepidoidei</taxon>
        <taxon>Muraenolepididae</taxon>
        <taxon>Muraenolepis</taxon>
    </lineage>
</organism>
<dbReference type="SMART" id="SM00320">
    <property type="entry name" value="WD40"/>
    <property type="match status" value="9"/>
</dbReference>
<dbReference type="Proteomes" id="UP001148018">
    <property type="component" value="Unassembled WGS sequence"/>
</dbReference>
<keyword evidence="6" id="KW-1185">Reference proteome</keyword>
<dbReference type="PANTHER" id="PTHR44464:SF1">
    <property type="entry name" value="WD REPEAT-CONTAINING PROTEIN 17"/>
    <property type="match status" value="1"/>
</dbReference>
<evidence type="ECO:0000256" key="2">
    <source>
        <dbReference type="ARBA" id="ARBA00022737"/>
    </source>
</evidence>
<dbReference type="PROSITE" id="PS50294">
    <property type="entry name" value="WD_REPEATS_REGION"/>
    <property type="match status" value="1"/>
</dbReference>
<dbReference type="Gene3D" id="2.130.10.10">
    <property type="entry name" value="YVTN repeat-like/Quinoprotein amine dehydrogenase"/>
    <property type="match status" value="4"/>
</dbReference>
<evidence type="ECO:0000313" key="6">
    <source>
        <dbReference type="Proteomes" id="UP001148018"/>
    </source>
</evidence>
<dbReference type="InterPro" id="IPR019775">
    <property type="entry name" value="WD40_repeat_CS"/>
</dbReference>
<dbReference type="InterPro" id="IPR001680">
    <property type="entry name" value="WD40_rpt"/>
</dbReference>
<accession>A0A9Q0D9W2</accession>
<feature type="region of interest" description="Disordered" evidence="4">
    <location>
        <begin position="256"/>
        <end position="282"/>
    </location>
</feature>
<dbReference type="PANTHER" id="PTHR44464">
    <property type="entry name" value="WD REPEAT-CONTAINING PROTEIN 17"/>
    <property type="match status" value="1"/>
</dbReference>
<feature type="repeat" description="WD" evidence="3">
    <location>
        <begin position="324"/>
        <end position="366"/>
    </location>
</feature>
<evidence type="ECO:0000313" key="5">
    <source>
        <dbReference type="EMBL" id="KAJ3583786.1"/>
    </source>
</evidence>
<proteinExistence type="predicted"/>
<sequence>MAKVKQLDRQYNEFKLSSIMAEHKKTIVAFCWSPRDTDLLCSASADRLLVVWNAAERRAVARLDGTVGIPASLNWCWSSARGVAYASPRGPLYIWEAHSFLSDICLFRWHPAKAGKLVFGHTDGSLSIFQPGSKSQKHVLRPDSLDGTDDEDPVTALEWDPLSTDYLLVSNLQNGVRLVDSEGLTVITAFCFPSAVASVQCLAWVPSAPGLFITGDSQVGVLRIWNVSRSTPLDNIKLKKTGFHALHVLSSPPPKKALGNPGSPVKNQHHHHYTSSTSEAVPPPSLAQKNLFFSRPPGRAVCCFMDGGVGLYDMGAKKWDFLRDLGHVETIFDCKFKPDDPDLLATASFDGTIKVWDTNTLTAVYTSPGNEGVVYSLSWAPGDLNCIAGATSRNGAFIWDHGKNGIFCISWSHKDSKRIATCSGDGFCIIRTIDGKVLHKYKHPGAVFGCDWSQNNKDMIATGCEDSMVRVYYLATSSDRPLKTFGGHGAKVFHVRWSPLREGILCSGTVRIWDYTQDACINVLSGHTAPVRGLLWNTEVPYLLTSGTTDK</sequence>
<evidence type="ECO:0000256" key="3">
    <source>
        <dbReference type="PROSITE-ProRule" id="PRU00221"/>
    </source>
</evidence>
<reference evidence="5" key="1">
    <citation type="submission" date="2022-07" db="EMBL/GenBank/DDBJ databases">
        <title>Chromosome-level genome of Muraenolepis orangiensis.</title>
        <authorList>
            <person name="Kim J."/>
        </authorList>
    </citation>
    <scope>NUCLEOTIDE SEQUENCE</scope>
    <source>
        <strain evidence="5">KU_S4_2022</strain>
        <tissue evidence="5">Muscle</tissue>
    </source>
</reference>